<dbReference type="PROSITE" id="PS51257">
    <property type="entry name" value="PROKAR_LIPOPROTEIN"/>
    <property type="match status" value="1"/>
</dbReference>
<organism evidence="9 10">
    <name type="scientific">Pseudomonas salomonii</name>
    <dbReference type="NCBI Taxonomy" id="191391"/>
    <lineage>
        <taxon>Bacteria</taxon>
        <taxon>Pseudomonadati</taxon>
        <taxon>Pseudomonadota</taxon>
        <taxon>Gammaproteobacteria</taxon>
        <taxon>Pseudomonadales</taxon>
        <taxon>Pseudomonadaceae</taxon>
        <taxon>Pseudomonas</taxon>
    </lineage>
</organism>
<comment type="caution">
    <text evidence="9">The sequence shown here is derived from an EMBL/GenBank/DDBJ whole genome shotgun (WGS) entry which is preliminary data.</text>
</comment>
<name>A0ABS9GRM4_9PSED</name>
<reference evidence="9 10" key="1">
    <citation type="submission" date="2019-11" db="EMBL/GenBank/DDBJ databases">
        <title>Epiphytic Pseudomonas syringae from cherry orchards.</title>
        <authorList>
            <person name="Hulin M.T."/>
        </authorList>
    </citation>
    <scope>NUCLEOTIDE SEQUENCE [LARGE SCALE GENOMIC DNA]</scope>
    <source>
        <strain evidence="9 10">PA-3-2A</strain>
    </source>
</reference>
<keyword evidence="7" id="KW-0732">Signal</keyword>
<comment type="similarity">
    <text evidence="2 6">Belongs to the class-C beta-lactamase family.</text>
</comment>
<dbReference type="EC" id="3.5.2.6" evidence="3 6"/>
<evidence type="ECO:0000259" key="8">
    <source>
        <dbReference type="Pfam" id="PF00144"/>
    </source>
</evidence>
<dbReference type="PANTHER" id="PTHR46825">
    <property type="entry name" value="D-ALANYL-D-ALANINE-CARBOXYPEPTIDASE/ENDOPEPTIDASE AMPH"/>
    <property type="match status" value="1"/>
</dbReference>
<dbReference type="RefSeq" id="WP_236374569.1">
    <property type="nucleotide sequence ID" value="NZ_WKAT01000099.1"/>
</dbReference>
<feature type="signal peptide" evidence="7">
    <location>
        <begin position="1"/>
        <end position="22"/>
    </location>
</feature>
<evidence type="ECO:0000313" key="9">
    <source>
        <dbReference type="EMBL" id="MCF5548368.1"/>
    </source>
</evidence>
<accession>A0ABS9GRM4</accession>
<gene>
    <name evidence="9" type="primary">ampC</name>
    <name evidence="9" type="ORF">GIV68_26860</name>
</gene>
<proteinExistence type="inferred from homology"/>
<evidence type="ECO:0000313" key="10">
    <source>
        <dbReference type="Proteomes" id="UP000814158"/>
    </source>
</evidence>
<dbReference type="Gene3D" id="3.40.710.10">
    <property type="entry name" value="DD-peptidase/beta-lactamase superfamily"/>
    <property type="match status" value="1"/>
</dbReference>
<dbReference type="InterPro" id="IPR001466">
    <property type="entry name" value="Beta-lactam-related"/>
</dbReference>
<feature type="domain" description="Beta-lactamase-related" evidence="8">
    <location>
        <begin position="31"/>
        <end position="376"/>
    </location>
</feature>
<keyword evidence="10" id="KW-1185">Reference proteome</keyword>
<evidence type="ECO:0000256" key="7">
    <source>
        <dbReference type="SAM" id="SignalP"/>
    </source>
</evidence>
<dbReference type="NCBIfam" id="NF033085">
    <property type="entry name" value="bla_class_C"/>
    <property type="match status" value="1"/>
</dbReference>
<keyword evidence="5 6" id="KW-0046">Antibiotic resistance</keyword>
<evidence type="ECO:0000256" key="2">
    <source>
        <dbReference type="ARBA" id="ARBA00007840"/>
    </source>
</evidence>
<dbReference type="SUPFAM" id="SSF56601">
    <property type="entry name" value="beta-lactamase/transpeptidase-like"/>
    <property type="match status" value="1"/>
</dbReference>
<dbReference type="InterPro" id="IPR050491">
    <property type="entry name" value="AmpC-like"/>
</dbReference>
<dbReference type="InterPro" id="IPR001586">
    <property type="entry name" value="Beta-lactam_class-C_AS"/>
</dbReference>
<feature type="chain" id="PRO_5046428111" description="Beta-lactamase" evidence="7">
    <location>
        <begin position="23"/>
        <end position="379"/>
    </location>
</feature>
<protein>
    <recommendedName>
        <fullName evidence="3 6">Beta-lactamase</fullName>
        <ecNumber evidence="3 6">3.5.2.6</ecNumber>
    </recommendedName>
</protein>
<evidence type="ECO:0000256" key="4">
    <source>
        <dbReference type="ARBA" id="ARBA00022801"/>
    </source>
</evidence>
<dbReference type="PROSITE" id="PS00336">
    <property type="entry name" value="BETA_LACTAMASE_C"/>
    <property type="match status" value="1"/>
</dbReference>
<dbReference type="InterPro" id="IPR012338">
    <property type="entry name" value="Beta-lactam/transpept-like"/>
</dbReference>
<evidence type="ECO:0000256" key="5">
    <source>
        <dbReference type="ARBA" id="ARBA00023251"/>
    </source>
</evidence>
<evidence type="ECO:0000256" key="3">
    <source>
        <dbReference type="ARBA" id="ARBA00012865"/>
    </source>
</evidence>
<keyword evidence="4 6" id="KW-0378">Hydrolase</keyword>
<comment type="catalytic activity">
    <reaction evidence="1 6">
        <text>a beta-lactam + H2O = a substituted beta-amino acid</text>
        <dbReference type="Rhea" id="RHEA:20401"/>
        <dbReference type="ChEBI" id="CHEBI:15377"/>
        <dbReference type="ChEBI" id="CHEBI:35627"/>
        <dbReference type="ChEBI" id="CHEBI:140347"/>
        <dbReference type="EC" id="3.5.2.6"/>
    </reaction>
</comment>
<dbReference type="InterPro" id="IPR058136">
    <property type="entry name" value="AmpC"/>
</dbReference>
<dbReference type="Proteomes" id="UP000814158">
    <property type="component" value="Unassembled WGS sequence"/>
</dbReference>
<evidence type="ECO:0000256" key="1">
    <source>
        <dbReference type="ARBA" id="ARBA00001526"/>
    </source>
</evidence>
<dbReference type="EMBL" id="WKAT01000099">
    <property type="protein sequence ID" value="MCF5548368.1"/>
    <property type="molecule type" value="Genomic_DNA"/>
</dbReference>
<sequence length="379" mass="40812">MNHSLQKILFSALLISSGSCMAATDLRTVVDAGVKPLMQQQGIPGLSIAVVNHGKVQYFNYGVASKETKQAVNQDTLFEIGSISKTFTATLGGYAQATGKLKLSDTASQHLPALAGVFAHITLLHLPPSTAGGLPLQFPQSADTAQAMLGYFQHWTPTYAPGEQRLYSNPSIGLFGYLAAQSLGQPFNVAMESTLLPKLGLSNTHVRVPTGKSEHYAQGYDKDQKPVRVTPGALDSEAYGIKTSTQDLARYVIANLHPETLEKPLQQAIATTHAGYYTVNGMTQGLGWERYPYPITLQALLDGNSTEMAMQPHKVNWLTPAQPQPANVLYNKTGSTGGFGGYVAYVPSKDMGVVILANRNYPNAERVKLAYAILSAMDH</sequence>
<dbReference type="PANTHER" id="PTHR46825:SF8">
    <property type="entry name" value="BETA-LACTAMASE-RELATED"/>
    <property type="match status" value="1"/>
</dbReference>
<evidence type="ECO:0000256" key="6">
    <source>
        <dbReference type="RuleBase" id="RU361140"/>
    </source>
</evidence>
<dbReference type="Pfam" id="PF00144">
    <property type="entry name" value="Beta-lactamase"/>
    <property type="match status" value="1"/>
</dbReference>